<protein>
    <submittedName>
        <fullName evidence="2">Alpha/beta fold hydrolase</fullName>
    </submittedName>
</protein>
<evidence type="ECO:0000313" key="3">
    <source>
        <dbReference type="Proteomes" id="UP000712007"/>
    </source>
</evidence>
<sequence length="294" mass="33824">MVVRPEHPKAVVQIVHGMCEYKERYTDFMLFIAEHGYAVAIHDHRGHGESVKSPDDYGFFYSGGYRAVIDDVKTVNEWIRREFAGLPIFLFGHSMGSLAVRSYLKRCPETVDGLVVCGSPSYNSYAPVAKRLVRSMAVIHGRKHRSRRIQELCFRSYADKFGEGHSRNVWLSSDADVVRTYDADNKCNFIFTLNGFSNLFSLMMDAYSSEGWKVTNPGMPIYFVSGAHDPCAISRDDFENAADMMRKIGYRNVTSHLYDNMRHEILNEKGRQTVYEDLLHLFDGWYIKLKQQKL</sequence>
<dbReference type="EMBL" id="JADIMV010000054">
    <property type="protein sequence ID" value="MBO8439625.1"/>
    <property type="molecule type" value="Genomic_DNA"/>
</dbReference>
<name>A0A940DIN1_9BACT</name>
<dbReference type="InterPro" id="IPR029058">
    <property type="entry name" value="AB_hydrolase_fold"/>
</dbReference>
<evidence type="ECO:0000259" key="1">
    <source>
        <dbReference type="Pfam" id="PF12146"/>
    </source>
</evidence>
<dbReference type="AlphaFoldDB" id="A0A940DIN1"/>
<reference evidence="2" key="1">
    <citation type="submission" date="2020-10" db="EMBL/GenBank/DDBJ databases">
        <authorList>
            <person name="Gilroy R."/>
        </authorList>
    </citation>
    <scope>NUCLEOTIDE SEQUENCE</scope>
    <source>
        <strain evidence="2">3924</strain>
    </source>
</reference>
<dbReference type="Pfam" id="PF12146">
    <property type="entry name" value="Hydrolase_4"/>
    <property type="match status" value="1"/>
</dbReference>
<dbReference type="GO" id="GO:0016787">
    <property type="term" value="F:hydrolase activity"/>
    <property type="evidence" value="ECO:0007669"/>
    <property type="project" value="UniProtKB-KW"/>
</dbReference>
<dbReference type="Proteomes" id="UP000712007">
    <property type="component" value="Unassembled WGS sequence"/>
</dbReference>
<dbReference type="InterPro" id="IPR022742">
    <property type="entry name" value="Hydrolase_4"/>
</dbReference>
<dbReference type="Gene3D" id="3.40.50.1820">
    <property type="entry name" value="alpha/beta hydrolase"/>
    <property type="match status" value="1"/>
</dbReference>
<proteinExistence type="predicted"/>
<reference evidence="2" key="2">
    <citation type="journal article" date="2021" name="PeerJ">
        <title>Extensive microbial diversity within the chicken gut microbiome revealed by metagenomics and culture.</title>
        <authorList>
            <person name="Gilroy R."/>
            <person name="Ravi A."/>
            <person name="Getino M."/>
            <person name="Pursley I."/>
            <person name="Horton D.L."/>
            <person name="Alikhan N.F."/>
            <person name="Baker D."/>
            <person name="Gharbi K."/>
            <person name="Hall N."/>
            <person name="Watson M."/>
            <person name="Adriaenssens E.M."/>
            <person name="Foster-Nyarko E."/>
            <person name="Jarju S."/>
            <person name="Secka A."/>
            <person name="Antonio M."/>
            <person name="Oren A."/>
            <person name="Chaudhuri R.R."/>
            <person name="La Ragione R."/>
            <person name="Hildebrand F."/>
            <person name="Pallen M.J."/>
        </authorList>
    </citation>
    <scope>NUCLEOTIDE SEQUENCE</scope>
    <source>
        <strain evidence="2">3924</strain>
    </source>
</reference>
<feature type="domain" description="Serine aminopeptidase S33" evidence="1">
    <location>
        <begin position="7"/>
        <end position="269"/>
    </location>
</feature>
<dbReference type="SUPFAM" id="SSF53474">
    <property type="entry name" value="alpha/beta-Hydrolases"/>
    <property type="match status" value="1"/>
</dbReference>
<gene>
    <name evidence="2" type="ORF">IAC51_03135</name>
</gene>
<comment type="caution">
    <text evidence="2">The sequence shown here is derived from an EMBL/GenBank/DDBJ whole genome shotgun (WGS) entry which is preliminary data.</text>
</comment>
<dbReference type="PANTHER" id="PTHR11614">
    <property type="entry name" value="PHOSPHOLIPASE-RELATED"/>
    <property type="match status" value="1"/>
</dbReference>
<accession>A0A940DIN1</accession>
<evidence type="ECO:0000313" key="2">
    <source>
        <dbReference type="EMBL" id="MBO8439625.1"/>
    </source>
</evidence>
<keyword evidence="2" id="KW-0378">Hydrolase</keyword>
<organism evidence="2 3">
    <name type="scientific">Candidatus Aphodosoma intestinipullorum</name>
    <dbReference type="NCBI Taxonomy" id="2840674"/>
    <lineage>
        <taxon>Bacteria</taxon>
        <taxon>Pseudomonadati</taxon>
        <taxon>Bacteroidota</taxon>
        <taxon>Bacteroidia</taxon>
        <taxon>Bacteroidales</taxon>
        <taxon>Candidatus Aphodosoma</taxon>
    </lineage>
</organism>
<dbReference type="InterPro" id="IPR051044">
    <property type="entry name" value="MAG_DAG_Lipase"/>
</dbReference>